<sequence>MTNLTTDLNLVSHSVDCNRGNDAIFLRSNIPLDPIVLRSADWLHHWALKTPTRVFLAERSGAGWREVTYREALEQIREIATALVGRGLNQDTPIAIMSGNSIDHALLSFGAQYAGIPSVPLAEQYSLIPDAHGRLIYVLDKVKPAMAFVDDAARYGAALSLPQFDKIEIVASNTKGAPRKVTEFSALLQGDSGVNADTVLSGVGPDTVAKILFTSGSSSDPKGVLTTQRMMCANQAQMASVLPFLKDTPPRICDWLPWNHVFGGSHNVNMMLANGGTLVIDNGKPTPALFSQTIRNVIERPGTLSFNVPIGFSMLVEEMKTNADLRNAYFGDLDMIFYAGASLPQEIWTQLEVMAMDVRGRLPLMNSSWGMTETAPSTLMVHEPIGRSGVVGVPLPGTEIKLIPDDDMRCEVRVKGHNIMPGYYNDLQKTKEAFDQDGYLITGDAMRFLNENDPDRGLVFDGRVSEDFKLLTGTWVQAGKLRLEALDALRELAADVVVCGQDRSDVGLFIFPRSKSLSDQNVKQGAVVDPSIYRACENVLAEMAKTATGSAKRISRAIILAEPPSLKDSEITDKGSLNTRKILTRRAAFVDRLYDHNDPAVIRV</sequence>
<proteinExistence type="predicted"/>
<dbReference type="InterPro" id="IPR042099">
    <property type="entry name" value="ANL_N_sf"/>
</dbReference>
<dbReference type="SUPFAM" id="SSF56801">
    <property type="entry name" value="Acetyl-CoA synthetase-like"/>
    <property type="match status" value="1"/>
</dbReference>
<evidence type="ECO:0000313" key="2">
    <source>
        <dbReference type="EMBL" id="GHA43740.1"/>
    </source>
</evidence>
<dbReference type="Proteomes" id="UP000634455">
    <property type="component" value="Unassembled WGS sequence"/>
</dbReference>
<accession>A0ABQ3CZQ4</accession>
<reference evidence="3" key="1">
    <citation type="journal article" date="2019" name="Int. J. Syst. Evol. Microbiol.">
        <title>The Global Catalogue of Microorganisms (GCM) 10K type strain sequencing project: providing services to taxonomists for standard genome sequencing and annotation.</title>
        <authorList>
            <consortium name="The Broad Institute Genomics Platform"/>
            <consortium name="The Broad Institute Genome Sequencing Center for Infectious Disease"/>
            <person name="Wu L."/>
            <person name="Ma J."/>
        </authorList>
    </citation>
    <scope>NUCLEOTIDE SEQUENCE [LARGE SCALE GENOMIC DNA]</scope>
    <source>
        <strain evidence="3">KCTC 32465</strain>
    </source>
</reference>
<keyword evidence="3" id="KW-1185">Reference proteome</keyword>
<dbReference type="Pfam" id="PF23562">
    <property type="entry name" value="AMP-binding_C_3"/>
    <property type="match status" value="1"/>
</dbReference>
<gene>
    <name evidence="2" type="ORF">GCM10008927_05590</name>
</gene>
<dbReference type="Gene3D" id="3.40.50.12780">
    <property type="entry name" value="N-terminal domain of ligase-like"/>
    <property type="match status" value="1"/>
</dbReference>
<evidence type="ECO:0000259" key="1">
    <source>
        <dbReference type="Pfam" id="PF00501"/>
    </source>
</evidence>
<name>A0ABQ3CZQ4_9RHOB</name>
<dbReference type="PROSITE" id="PS00455">
    <property type="entry name" value="AMP_BINDING"/>
    <property type="match status" value="1"/>
</dbReference>
<dbReference type="PANTHER" id="PTHR24096">
    <property type="entry name" value="LONG-CHAIN-FATTY-ACID--COA LIGASE"/>
    <property type="match status" value="1"/>
</dbReference>
<comment type="caution">
    <text evidence="2">The sequence shown here is derived from an EMBL/GenBank/DDBJ whole genome shotgun (WGS) entry which is preliminary data.</text>
</comment>
<dbReference type="InterPro" id="IPR020845">
    <property type="entry name" value="AMP-binding_CS"/>
</dbReference>
<dbReference type="InterPro" id="IPR000873">
    <property type="entry name" value="AMP-dep_synth/lig_dom"/>
</dbReference>
<organism evidence="2 3">
    <name type="scientific">Paramylibacter ulvae</name>
    <dbReference type="NCBI Taxonomy" id="1651968"/>
    <lineage>
        <taxon>Bacteria</taxon>
        <taxon>Pseudomonadati</taxon>
        <taxon>Pseudomonadota</taxon>
        <taxon>Alphaproteobacteria</taxon>
        <taxon>Rhodobacterales</taxon>
        <taxon>Paracoccaceae</taxon>
        <taxon>Paramylibacter</taxon>
    </lineage>
</organism>
<feature type="domain" description="AMP-dependent synthetase/ligase" evidence="1">
    <location>
        <begin position="44"/>
        <end position="424"/>
    </location>
</feature>
<dbReference type="PANTHER" id="PTHR24096:SF420">
    <property type="entry name" value="LONG-CHAIN-FATTY-ACID--COA LIGASE-RELATED"/>
    <property type="match status" value="1"/>
</dbReference>
<dbReference type="EMBL" id="BMZF01000001">
    <property type="protein sequence ID" value="GHA43740.1"/>
    <property type="molecule type" value="Genomic_DNA"/>
</dbReference>
<protein>
    <submittedName>
        <fullName evidence="2">Feruloyl-CoA synthase</fullName>
    </submittedName>
</protein>
<evidence type="ECO:0000313" key="3">
    <source>
        <dbReference type="Proteomes" id="UP000634455"/>
    </source>
</evidence>
<dbReference type="RefSeq" id="WP_189639039.1">
    <property type="nucleotide sequence ID" value="NZ_BMZF01000001.1"/>
</dbReference>
<dbReference type="Pfam" id="PF00501">
    <property type="entry name" value="AMP-binding"/>
    <property type="match status" value="1"/>
</dbReference>